<dbReference type="Proteomes" id="UP000316778">
    <property type="component" value="Unassembled WGS sequence"/>
</dbReference>
<dbReference type="InterPro" id="IPR054579">
    <property type="entry name" value="GCE-like_dom"/>
</dbReference>
<dbReference type="InterPro" id="IPR029058">
    <property type="entry name" value="AB_hydrolase_fold"/>
</dbReference>
<dbReference type="AlphaFoldDB" id="A0A562TCE6"/>
<dbReference type="GO" id="GO:0052689">
    <property type="term" value="F:carboxylic ester hydrolase activity"/>
    <property type="evidence" value="ECO:0007669"/>
    <property type="project" value="UniProtKB-KW"/>
</dbReference>
<evidence type="ECO:0000256" key="2">
    <source>
        <dbReference type="ARBA" id="ARBA00022729"/>
    </source>
</evidence>
<dbReference type="EMBL" id="VLLG01000002">
    <property type="protein sequence ID" value="TWI91165.1"/>
    <property type="molecule type" value="Genomic_DNA"/>
</dbReference>
<keyword evidence="2 4" id="KW-0732">Signal</keyword>
<evidence type="ECO:0000313" key="6">
    <source>
        <dbReference type="EMBL" id="TWI91165.1"/>
    </source>
</evidence>
<reference evidence="6 7" key="1">
    <citation type="journal article" date="2013" name="Stand. Genomic Sci.">
        <title>Genomic Encyclopedia of Type Strains, Phase I: The one thousand microbial genomes (KMG-I) project.</title>
        <authorList>
            <person name="Kyrpides N.C."/>
            <person name="Woyke T."/>
            <person name="Eisen J.A."/>
            <person name="Garrity G."/>
            <person name="Lilburn T.G."/>
            <person name="Beck B.J."/>
            <person name="Whitman W.B."/>
            <person name="Hugenholtz P."/>
            <person name="Klenk H.P."/>
        </authorList>
    </citation>
    <scope>NUCLEOTIDE SEQUENCE [LARGE SCALE GENOMIC DNA]</scope>
    <source>
        <strain evidence="6 7">DSM 13484</strain>
    </source>
</reference>
<gene>
    <name evidence="6" type="ORF">LX66_0530</name>
</gene>
<evidence type="ECO:0000256" key="1">
    <source>
        <dbReference type="ARBA" id="ARBA00022487"/>
    </source>
</evidence>
<evidence type="ECO:0000313" key="7">
    <source>
        <dbReference type="Proteomes" id="UP000316778"/>
    </source>
</evidence>
<feature type="signal peptide" evidence="4">
    <location>
        <begin position="1"/>
        <end position="24"/>
    </location>
</feature>
<evidence type="ECO:0000256" key="3">
    <source>
        <dbReference type="ARBA" id="ARBA00022801"/>
    </source>
</evidence>
<keyword evidence="3" id="KW-0378">Hydrolase</keyword>
<accession>A0A562TCE6</accession>
<dbReference type="SUPFAM" id="SSF53474">
    <property type="entry name" value="alpha/beta-Hydrolases"/>
    <property type="match status" value="1"/>
</dbReference>
<feature type="chain" id="PRO_5022224179" description="4-O-methyl-glucuronoyl methylesterase-like domain-containing protein" evidence="4">
    <location>
        <begin position="25"/>
        <end position="427"/>
    </location>
</feature>
<evidence type="ECO:0000259" key="5">
    <source>
        <dbReference type="Pfam" id="PF22244"/>
    </source>
</evidence>
<comment type="caution">
    <text evidence="6">The sequence shown here is derived from an EMBL/GenBank/DDBJ whole genome shotgun (WGS) entry which is preliminary data.</text>
</comment>
<name>A0A562TCE6_CHIJA</name>
<evidence type="ECO:0000256" key="4">
    <source>
        <dbReference type="SAM" id="SignalP"/>
    </source>
</evidence>
<organism evidence="6 7">
    <name type="scientific">Chitinophaga japonensis</name>
    <name type="common">Flexibacter japonensis</name>
    <dbReference type="NCBI Taxonomy" id="104662"/>
    <lineage>
        <taxon>Bacteria</taxon>
        <taxon>Pseudomonadati</taxon>
        <taxon>Bacteroidota</taxon>
        <taxon>Chitinophagia</taxon>
        <taxon>Chitinophagales</taxon>
        <taxon>Chitinophagaceae</taxon>
        <taxon>Chitinophaga</taxon>
    </lineage>
</organism>
<feature type="domain" description="4-O-methyl-glucuronoyl methylesterase-like" evidence="5">
    <location>
        <begin position="224"/>
        <end position="377"/>
    </location>
</feature>
<dbReference type="Pfam" id="PF22244">
    <property type="entry name" value="GCE_fung"/>
    <property type="match status" value="1"/>
</dbReference>
<keyword evidence="1" id="KW-0719">Serine esterase</keyword>
<sequence>MLPIFRLSTCIALCCLLGGPVLTAQQKEVNLSEANVPAYTLPDPLRMANGKTVTTAKQWREVQRPYIYHLFETNVYGRFPRTRTQMTYKTTHTDVQALDGLATCKQVTLYLEQADTSAQLHLLLYLPNKARGRVPLFLGMNFYGNQSVINDPSIPITPGYTVTGPGIVDHRATAASRGSQASQWPVRDIVSRGYGLATFFYGEVEADKADGWETGIRSRLKDVLHIQPHEWSAMGVWAWALCRALDYLQQDPAVDPRQVILIGHSRLGKAALWAGASDPRFAMVISNESGEGGAALSKRWYGETVAVITRVFPHWFSPVYKTYAHNTDALPVDQHMLLALIAPRPLYVASAAGDQWSDPKGEFLSAKNAEPVYRLFGKRGLGNAGFPSVQRPTGEFVRYHIRSGKHDVTAYDWEQYLQFAGKHCSLP</sequence>
<proteinExistence type="predicted"/>
<keyword evidence="7" id="KW-1185">Reference proteome</keyword>
<dbReference type="RefSeq" id="WP_211365962.1">
    <property type="nucleotide sequence ID" value="NZ_BAAAFY010000001.1"/>
</dbReference>
<dbReference type="Gene3D" id="3.40.50.1820">
    <property type="entry name" value="alpha/beta hydrolase"/>
    <property type="match status" value="1"/>
</dbReference>
<protein>
    <recommendedName>
        <fullName evidence="5">4-O-methyl-glucuronoyl methylesterase-like domain-containing protein</fullName>
    </recommendedName>
</protein>